<dbReference type="EMBL" id="BMHV01000009">
    <property type="protein sequence ID" value="GGF62186.1"/>
    <property type="molecule type" value="Genomic_DNA"/>
</dbReference>
<evidence type="ECO:0000256" key="1">
    <source>
        <dbReference type="ARBA" id="ARBA00023122"/>
    </source>
</evidence>
<dbReference type="InterPro" id="IPR000644">
    <property type="entry name" value="CBS_dom"/>
</dbReference>
<dbReference type="Proteomes" id="UP000632498">
    <property type="component" value="Unassembled WGS sequence"/>
</dbReference>
<keyword evidence="1 2" id="KW-0129">CBS domain</keyword>
<evidence type="ECO:0000259" key="3">
    <source>
        <dbReference type="PROSITE" id="PS50042"/>
    </source>
</evidence>
<dbReference type="SUPFAM" id="SSF51206">
    <property type="entry name" value="cAMP-binding domain-like"/>
    <property type="match status" value="1"/>
</dbReference>
<reference evidence="5" key="1">
    <citation type="journal article" date="2014" name="Int. J. Syst. Evol. Microbiol.">
        <title>Complete genome sequence of Corynebacterium casei LMG S-19264T (=DSM 44701T), isolated from a smear-ripened cheese.</title>
        <authorList>
            <consortium name="US DOE Joint Genome Institute (JGI-PGF)"/>
            <person name="Walter F."/>
            <person name="Albersmeier A."/>
            <person name="Kalinowski J."/>
            <person name="Ruckert C."/>
        </authorList>
    </citation>
    <scope>NUCLEOTIDE SEQUENCE</scope>
    <source>
        <strain evidence="5">CGMCC 1.15254</strain>
    </source>
</reference>
<dbReference type="CDD" id="cd05401">
    <property type="entry name" value="NT_GlnE_GlnD_like"/>
    <property type="match status" value="1"/>
</dbReference>
<dbReference type="GO" id="GO:0008773">
    <property type="term" value="F:[protein-PII] uridylyltransferase activity"/>
    <property type="evidence" value="ECO:0007669"/>
    <property type="project" value="InterPro"/>
</dbReference>
<name>A0A917FAE6_9PROT</name>
<dbReference type="Pfam" id="PF00571">
    <property type="entry name" value="CBS"/>
    <property type="match status" value="2"/>
</dbReference>
<dbReference type="PANTHER" id="PTHR43080">
    <property type="entry name" value="CBS DOMAIN-CONTAINING PROTEIN CBSX3, MITOCHONDRIAL"/>
    <property type="match status" value="1"/>
</dbReference>
<dbReference type="PROSITE" id="PS50042">
    <property type="entry name" value="CNMP_BINDING_3"/>
    <property type="match status" value="1"/>
</dbReference>
<dbReference type="PROSITE" id="PS51371">
    <property type="entry name" value="CBS"/>
    <property type="match status" value="2"/>
</dbReference>
<protein>
    <submittedName>
        <fullName evidence="5">Cyclic nucleotide-binding protein</fullName>
    </submittedName>
</protein>
<dbReference type="SMART" id="SM00116">
    <property type="entry name" value="CBS"/>
    <property type="match status" value="2"/>
</dbReference>
<sequence>MTEFFNFDFPPFNLLTPSERDKFSEALDIGYFQEGEVLIEPNKDIQSLFILIKGIVHETQDGETLNVHGEHDVFGARWLIEGKRSSTFTVVEEALIYLLPAALFEDILKQNEDFHSFFFKSIRDKVNMTPARASSYTASPLLATPVQKVVPHPLSIAASAPMSDAARLMRDHATTSILVTDRQNEVCGLITSSKLRDSALIDGIPAQTPVGDVCLIDLIGVNQQDPMSHAMITMVKHKINRVVVRDGDHITGVLELTDLLSFLSNHSYLLFLQVERAQNLSELKDVVSGINDLVCLLHDSGTSIAIITRLVSEVNQRVFTKLTHFIAPKGMMENTCLIIMGSEGRREQVLRTDQDNALIIRDGYDVDTVRAFGQKFSEVLDSFGFPPCPGHMMVSNPDWCMSLSEYKRKIFQWINQPDENSMIGLSAFVDAVSACGDKNLLREAKEYFHQVLSDHDGFYAMFAAPIVSFDTPLGMFHRLKVEKGEHEGEMDLKKGGIFTIVHGARVLAIKHKIHTTNTLRRISALAEAGVLDKRFGEDLIDAFEFLRGLKLKASFNADGEFKGATNFVRIKSLHKLEKDLLKDSLQLVKEFKNVVSHHFNLGHF</sequence>
<comment type="caution">
    <text evidence="5">The sequence shown here is derived from an EMBL/GenBank/DDBJ whole genome shotgun (WGS) entry which is preliminary data.</text>
</comment>
<feature type="domain" description="CBS" evidence="4">
    <location>
        <begin position="149"/>
        <end position="206"/>
    </location>
</feature>
<accession>A0A917FAE6</accession>
<keyword evidence="6" id="KW-1185">Reference proteome</keyword>
<evidence type="ECO:0000313" key="6">
    <source>
        <dbReference type="Proteomes" id="UP000632498"/>
    </source>
</evidence>
<dbReference type="InterPro" id="IPR046342">
    <property type="entry name" value="CBS_dom_sf"/>
</dbReference>
<dbReference type="InterPro" id="IPR014710">
    <property type="entry name" value="RmlC-like_jellyroll"/>
</dbReference>
<evidence type="ECO:0000256" key="2">
    <source>
        <dbReference type="PROSITE-ProRule" id="PRU00703"/>
    </source>
</evidence>
<dbReference type="SUPFAM" id="SSF54631">
    <property type="entry name" value="CBS-domain pair"/>
    <property type="match status" value="1"/>
</dbReference>
<proteinExistence type="predicted"/>
<dbReference type="PANTHER" id="PTHR43080:SF2">
    <property type="entry name" value="CBS DOMAIN-CONTAINING PROTEIN"/>
    <property type="match status" value="1"/>
</dbReference>
<dbReference type="InterPro" id="IPR005105">
    <property type="entry name" value="GlnD_Uridyltrans_N"/>
</dbReference>
<dbReference type="Gene3D" id="3.10.580.10">
    <property type="entry name" value="CBS-domain"/>
    <property type="match status" value="1"/>
</dbReference>
<evidence type="ECO:0000313" key="5">
    <source>
        <dbReference type="EMBL" id="GGF62186.1"/>
    </source>
</evidence>
<dbReference type="Gene3D" id="2.60.120.10">
    <property type="entry name" value="Jelly Rolls"/>
    <property type="match status" value="1"/>
</dbReference>
<dbReference type="Pfam" id="PF03445">
    <property type="entry name" value="DUF294"/>
    <property type="match status" value="1"/>
</dbReference>
<dbReference type="AlphaFoldDB" id="A0A917FAE6"/>
<dbReference type="Pfam" id="PF00027">
    <property type="entry name" value="cNMP_binding"/>
    <property type="match status" value="1"/>
</dbReference>
<reference evidence="5" key="2">
    <citation type="submission" date="2020-09" db="EMBL/GenBank/DDBJ databases">
        <authorList>
            <person name="Sun Q."/>
            <person name="Zhou Y."/>
        </authorList>
    </citation>
    <scope>NUCLEOTIDE SEQUENCE</scope>
    <source>
        <strain evidence="5">CGMCC 1.15254</strain>
    </source>
</reference>
<dbReference type="RefSeq" id="WP_188663447.1">
    <property type="nucleotide sequence ID" value="NZ_BMHV01000009.1"/>
</dbReference>
<organism evidence="5 6">
    <name type="scientific">Terasakiella brassicae</name>
    <dbReference type="NCBI Taxonomy" id="1634917"/>
    <lineage>
        <taxon>Bacteria</taxon>
        <taxon>Pseudomonadati</taxon>
        <taxon>Pseudomonadota</taxon>
        <taxon>Alphaproteobacteria</taxon>
        <taxon>Rhodospirillales</taxon>
        <taxon>Terasakiellaceae</taxon>
        <taxon>Terasakiella</taxon>
    </lineage>
</organism>
<dbReference type="InterPro" id="IPR018490">
    <property type="entry name" value="cNMP-bd_dom_sf"/>
</dbReference>
<dbReference type="InterPro" id="IPR018821">
    <property type="entry name" value="DUF294_put_nucleoTrafse_sb-bd"/>
</dbReference>
<gene>
    <name evidence="5" type="ORF">GCM10011332_15020</name>
</gene>
<evidence type="ECO:0000259" key="4">
    <source>
        <dbReference type="PROSITE" id="PS51371"/>
    </source>
</evidence>
<dbReference type="SMART" id="SM00100">
    <property type="entry name" value="cNMP"/>
    <property type="match status" value="1"/>
</dbReference>
<dbReference type="Pfam" id="PF10335">
    <property type="entry name" value="DUF294_C"/>
    <property type="match status" value="1"/>
</dbReference>
<feature type="domain" description="CBS" evidence="4">
    <location>
        <begin position="207"/>
        <end position="269"/>
    </location>
</feature>
<dbReference type="InterPro" id="IPR051257">
    <property type="entry name" value="Diverse_CBS-Domain"/>
</dbReference>
<dbReference type="InterPro" id="IPR000595">
    <property type="entry name" value="cNMP-bd_dom"/>
</dbReference>
<feature type="domain" description="Cyclic nucleotide-binding" evidence="3">
    <location>
        <begin position="11"/>
        <end position="125"/>
    </location>
</feature>
<dbReference type="CDD" id="cd00038">
    <property type="entry name" value="CAP_ED"/>
    <property type="match status" value="1"/>
</dbReference>